<keyword evidence="2" id="KW-1185">Reference proteome</keyword>
<dbReference type="EMBL" id="UZAH01025479">
    <property type="protein sequence ID" value="VDO64729.1"/>
    <property type="molecule type" value="Genomic_DNA"/>
</dbReference>
<reference evidence="3" key="2">
    <citation type="submission" date="2019-09" db="UniProtKB">
        <authorList>
            <consortium name="WormBaseParasite"/>
        </authorList>
    </citation>
    <scope>IDENTIFICATION</scope>
</reference>
<sequence length="202" mass="22475">MPNQGPYARLPRVSPDGDWGVIRYDDIDRISPNGRTRAYGPRAKFINRLPAGDGERYPKPAGAGFIDRLPLSNENEIWATFNRSDHSQKAALFKHGTKSKIPWRGGPQGENGYMMLPTAGLPGPPGPIGDPGEPVLNDLAEALKEHDKMDRFEIVGMGVAAKLRNISELDRVVGEQWMLKMTEFELELSRDIYEMSASSVRE</sequence>
<dbReference type="AlphaFoldDB" id="A0A183FFX5"/>
<protein>
    <submittedName>
        <fullName evidence="1 3">Uncharacterized protein</fullName>
    </submittedName>
</protein>
<evidence type="ECO:0000313" key="3">
    <source>
        <dbReference type="WBParaSite" id="HPBE_0000548201-mRNA-1"/>
    </source>
</evidence>
<accession>A0A183FFX5</accession>
<proteinExistence type="predicted"/>
<evidence type="ECO:0000313" key="1">
    <source>
        <dbReference type="EMBL" id="VDO64729.1"/>
    </source>
</evidence>
<dbReference type="WBParaSite" id="HPBE_0000548201-mRNA-1">
    <property type="protein sequence ID" value="HPBE_0000548201-mRNA-1"/>
    <property type="gene ID" value="HPBE_0000548201"/>
</dbReference>
<reference evidence="1 2" key="1">
    <citation type="submission" date="2018-11" db="EMBL/GenBank/DDBJ databases">
        <authorList>
            <consortium name="Pathogen Informatics"/>
        </authorList>
    </citation>
    <scope>NUCLEOTIDE SEQUENCE [LARGE SCALE GENOMIC DNA]</scope>
</reference>
<dbReference type="OrthoDB" id="5908917at2759"/>
<gene>
    <name evidence="1" type="ORF">HPBE_LOCUS5483</name>
</gene>
<evidence type="ECO:0000313" key="2">
    <source>
        <dbReference type="Proteomes" id="UP000050761"/>
    </source>
</evidence>
<name>A0A183FFX5_HELPZ</name>
<organism evidence="2 3">
    <name type="scientific">Heligmosomoides polygyrus</name>
    <name type="common">Parasitic roundworm</name>
    <dbReference type="NCBI Taxonomy" id="6339"/>
    <lineage>
        <taxon>Eukaryota</taxon>
        <taxon>Metazoa</taxon>
        <taxon>Ecdysozoa</taxon>
        <taxon>Nematoda</taxon>
        <taxon>Chromadorea</taxon>
        <taxon>Rhabditida</taxon>
        <taxon>Rhabditina</taxon>
        <taxon>Rhabditomorpha</taxon>
        <taxon>Strongyloidea</taxon>
        <taxon>Heligmosomidae</taxon>
        <taxon>Heligmosomoides</taxon>
    </lineage>
</organism>
<dbReference type="Proteomes" id="UP000050761">
    <property type="component" value="Unassembled WGS sequence"/>
</dbReference>
<accession>A0A3P7XG70</accession>